<gene>
    <name evidence="1" type="ORF">DY000_02063616</name>
</gene>
<organism evidence="1 2">
    <name type="scientific">Brassica cretica</name>
    <name type="common">Mustard</name>
    <dbReference type="NCBI Taxonomy" id="69181"/>
    <lineage>
        <taxon>Eukaryota</taxon>
        <taxon>Viridiplantae</taxon>
        <taxon>Streptophyta</taxon>
        <taxon>Embryophyta</taxon>
        <taxon>Tracheophyta</taxon>
        <taxon>Spermatophyta</taxon>
        <taxon>Magnoliopsida</taxon>
        <taxon>eudicotyledons</taxon>
        <taxon>Gunneridae</taxon>
        <taxon>Pentapetalae</taxon>
        <taxon>rosids</taxon>
        <taxon>malvids</taxon>
        <taxon>Brassicales</taxon>
        <taxon>Brassicaceae</taxon>
        <taxon>Brassiceae</taxon>
        <taxon>Brassica</taxon>
    </lineage>
</organism>
<evidence type="ECO:0000313" key="1">
    <source>
        <dbReference type="EMBL" id="KAF3517905.1"/>
    </source>
</evidence>
<keyword evidence="2" id="KW-1185">Reference proteome</keyword>
<evidence type="ECO:0000313" key="2">
    <source>
        <dbReference type="Proteomes" id="UP000266723"/>
    </source>
</evidence>
<proteinExistence type="predicted"/>
<dbReference type="EMBL" id="QGKV02001556">
    <property type="protein sequence ID" value="KAF3517905.1"/>
    <property type="molecule type" value="Genomic_DNA"/>
</dbReference>
<sequence>MHDMNYIPGNLNPKDTVAAKIANLRLSRHHNEESKGIENDVFALGLIVTYMLAQDRHMYKDDADFKDKSGRLCRLLSELNCKYR</sequence>
<reference evidence="1 2" key="1">
    <citation type="journal article" date="2020" name="BMC Genomics">
        <title>Intraspecific diversification of the crop wild relative Brassica cretica Lam. using demographic model selection.</title>
        <authorList>
            <person name="Kioukis A."/>
            <person name="Michalopoulou V.A."/>
            <person name="Briers L."/>
            <person name="Pirintsos S."/>
            <person name="Studholme D.J."/>
            <person name="Pavlidis P."/>
            <person name="Sarris P.F."/>
        </authorList>
    </citation>
    <scope>NUCLEOTIDE SEQUENCE [LARGE SCALE GENOMIC DNA]</scope>
    <source>
        <strain evidence="2">cv. PFS-1207/04</strain>
    </source>
</reference>
<comment type="caution">
    <text evidence="1">The sequence shown here is derived from an EMBL/GenBank/DDBJ whole genome shotgun (WGS) entry which is preliminary data.</text>
</comment>
<protein>
    <recommendedName>
        <fullName evidence="3">Protein kinase domain-containing protein</fullName>
    </recommendedName>
</protein>
<dbReference type="Proteomes" id="UP000266723">
    <property type="component" value="Unassembled WGS sequence"/>
</dbReference>
<accession>A0ABQ7AU66</accession>
<name>A0ABQ7AU66_BRACR</name>
<evidence type="ECO:0008006" key="3">
    <source>
        <dbReference type="Google" id="ProtNLM"/>
    </source>
</evidence>